<protein>
    <recommendedName>
        <fullName evidence="1">Treble clef zinc finger domain-containing protein</fullName>
    </recommendedName>
</protein>
<dbReference type="RefSeq" id="WP_002204126.1">
    <property type="nucleotide sequence ID" value="NZ_JH804674.1"/>
</dbReference>
<proteinExistence type="predicted"/>
<dbReference type="OrthoDB" id="583824at2"/>
<reference evidence="2 3" key="1">
    <citation type="submission" date="2012-04" db="EMBL/GenBank/DDBJ databases">
        <title>The Genome Sequence of Bacillus cereus HuA2-1.</title>
        <authorList>
            <consortium name="The Broad Institute Genome Sequencing Platform"/>
            <consortium name="The Broad Institute Genome Sequencing Center for Infectious Disease"/>
            <person name="Feldgarden M."/>
            <person name="Van der Auwera G.A."/>
            <person name="Mahillon J."/>
            <person name="Duprez V."/>
            <person name="Timmery S."/>
            <person name="Mattelet C."/>
            <person name="Dierick K."/>
            <person name="Sun M."/>
            <person name="Yu Z."/>
            <person name="Zhu L."/>
            <person name="Hu X."/>
            <person name="Shank E.B."/>
            <person name="Swiecicka I."/>
            <person name="Hansen B.M."/>
            <person name="Andrup L."/>
            <person name="Young S.K."/>
            <person name="Zeng Q."/>
            <person name="Gargeya S."/>
            <person name="Fitzgerald M."/>
            <person name="Haas B."/>
            <person name="Abouelleil A."/>
            <person name="Alvarado L."/>
            <person name="Arachchi H.M."/>
            <person name="Berlin A."/>
            <person name="Chapman S.B."/>
            <person name="Goldberg J."/>
            <person name="Griggs A."/>
            <person name="Gujja S."/>
            <person name="Hansen M."/>
            <person name="Howarth C."/>
            <person name="Imamovic A."/>
            <person name="Larimer J."/>
            <person name="McCowen C."/>
            <person name="Montmayeur A."/>
            <person name="Murphy C."/>
            <person name="Neiman D."/>
            <person name="Pearson M."/>
            <person name="Priest M."/>
            <person name="Roberts A."/>
            <person name="Saif S."/>
            <person name="Shea T."/>
            <person name="Sisk P."/>
            <person name="Sykes S."/>
            <person name="Wortman J."/>
            <person name="Nusbaum C."/>
            <person name="Birren B."/>
        </authorList>
    </citation>
    <scope>NUCLEOTIDE SEQUENCE [LARGE SCALE GENOMIC DNA]</scope>
    <source>
        <strain evidence="2 3">HuA2-1</strain>
    </source>
</reference>
<evidence type="ECO:0000313" key="3">
    <source>
        <dbReference type="Proteomes" id="UP000004136"/>
    </source>
</evidence>
<sequence>MIKKYKIEDVKETAKQYSGKCISKEYKNNKEKLEFMCKEKHVFKKNFESLLNGSWCPECTKQKLSVKFRKYTIKDMQKIAKEKDGKCLSSEYINRRHPLKWKCEKGHIWESAAGNIMSGTWCPTCGRKKANENRKKYNLTDIQKIAYNKNGLCLSDSYSTLRSILTFKCGEGHVWSTEANQILKGSWCPDCSGTKKKTIEEIKEVALKRGGKLLSTKYINAHRKLTWACSNGHSFEANYNNVRAGKWCPKCRTNYNEDKCRFILEKLTGHSFPKRRDILPNNLELDGYSRQLNIAFEYQGKQHYEFIEFFHRNKHALESQIQRDKAKREACKKADIKLIEIPYTFDTDESKVKYLSNSLESFGISITIENCDFPNLLKEFYAINLKLVELQQLAKKRKGILLSQEYNGSLSNLSFQCKKGHVWKASPANIIAGKWCRKCSYKSTGLKLRSTIEEMHILAKDKKGACLSTEYKNTKSKLEWICSKGHIWKMTPDNVKQGKWCPICAKENRKLTIEEMKALAKDKKGYCLSQVYINNNTKMLWACEKGHIWEARPREIKRGIWCPTCGSNKLTIEDMHKLAKPKNGRCLSKVYIRSNISLTWQCDKGHIWEARPSNIKAGTWCPTCAGTIKKTIQDMHRFAHAKHGECLSRVYINTDTKLRWKCKNQHIWEATPYLVTKKGSWCPYCAKN</sequence>
<evidence type="ECO:0000259" key="1">
    <source>
        <dbReference type="Pfam" id="PF14311"/>
    </source>
</evidence>
<dbReference type="Proteomes" id="UP000004136">
    <property type="component" value="Unassembled WGS sequence"/>
</dbReference>
<dbReference type="EMBL" id="AHDV01000044">
    <property type="protein sequence ID" value="EJV76014.1"/>
    <property type="molecule type" value="Genomic_DNA"/>
</dbReference>
<evidence type="ECO:0000313" key="2">
    <source>
        <dbReference type="EMBL" id="EJV76014.1"/>
    </source>
</evidence>
<organism evidence="2 3">
    <name type="scientific">Bacillus cereus HuA2-1</name>
    <dbReference type="NCBI Taxonomy" id="1053201"/>
    <lineage>
        <taxon>Bacteria</taxon>
        <taxon>Bacillati</taxon>
        <taxon>Bacillota</taxon>
        <taxon>Bacilli</taxon>
        <taxon>Bacillales</taxon>
        <taxon>Bacillaceae</taxon>
        <taxon>Bacillus</taxon>
        <taxon>Bacillus cereus group</taxon>
    </lineage>
</organism>
<name>J9BB81_BACCE</name>
<dbReference type="HOGENOM" id="CLU_405328_0_0_9"/>
<comment type="caution">
    <text evidence="2">The sequence shown here is derived from an EMBL/GenBank/DDBJ whole genome shotgun (WGS) entry which is preliminary data.</text>
</comment>
<feature type="domain" description="Treble clef zinc finger" evidence="1">
    <location>
        <begin position="580"/>
        <end position="626"/>
    </location>
</feature>
<dbReference type="AlphaFoldDB" id="J9BB81"/>
<dbReference type="Pfam" id="PF14311">
    <property type="entry name" value="DUF4379"/>
    <property type="match status" value="1"/>
</dbReference>
<dbReference type="Gene3D" id="3.40.960.10">
    <property type="entry name" value="VSR Endonuclease"/>
    <property type="match status" value="1"/>
</dbReference>
<dbReference type="PATRIC" id="fig|1053201.3.peg.5460"/>
<gene>
    <name evidence="2" type="ORF">IG3_05323</name>
</gene>
<accession>J9BB81</accession>
<dbReference type="InterPro" id="IPR025487">
    <property type="entry name" value="DUF4379"/>
</dbReference>